<gene>
    <name evidence="6" type="ORF">GCM10008090_33610</name>
</gene>
<dbReference type="RefSeq" id="WP_189402875.1">
    <property type="nucleotide sequence ID" value="NZ_BMXA01000009.1"/>
</dbReference>
<protein>
    <recommendedName>
        <fullName evidence="5">HTH araC/xylS-type domain-containing protein</fullName>
    </recommendedName>
</protein>
<dbReference type="InterPro" id="IPR018062">
    <property type="entry name" value="HTH_AraC-typ_CS"/>
</dbReference>
<feature type="transmembrane region" description="Helical" evidence="4">
    <location>
        <begin position="201"/>
        <end position="223"/>
    </location>
</feature>
<evidence type="ECO:0000256" key="3">
    <source>
        <dbReference type="ARBA" id="ARBA00023163"/>
    </source>
</evidence>
<evidence type="ECO:0000313" key="7">
    <source>
        <dbReference type="Proteomes" id="UP000614811"/>
    </source>
</evidence>
<keyword evidence="4" id="KW-0472">Membrane</keyword>
<evidence type="ECO:0000256" key="1">
    <source>
        <dbReference type="ARBA" id="ARBA00023015"/>
    </source>
</evidence>
<dbReference type="PRINTS" id="PR00032">
    <property type="entry name" value="HTHARAC"/>
</dbReference>
<dbReference type="PANTHER" id="PTHR43280">
    <property type="entry name" value="ARAC-FAMILY TRANSCRIPTIONAL REGULATOR"/>
    <property type="match status" value="1"/>
</dbReference>
<evidence type="ECO:0000259" key="5">
    <source>
        <dbReference type="PROSITE" id="PS01124"/>
    </source>
</evidence>
<organism evidence="6 7">
    <name type="scientific">Arenicella chitinivorans</name>
    <dbReference type="NCBI Taxonomy" id="1329800"/>
    <lineage>
        <taxon>Bacteria</taxon>
        <taxon>Pseudomonadati</taxon>
        <taxon>Pseudomonadota</taxon>
        <taxon>Gammaproteobacteria</taxon>
        <taxon>Arenicellales</taxon>
        <taxon>Arenicellaceae</taxon>
        <taxon>Arenicella</taxon>
    </lineage>
</organism>
<dbReference type="GO" id="GO:0003700">
    <property type="term" value="F:DNA-binding transcription factor activity"/>
    <property type="evidence" value="ECO:0007669"/>
    <property type="project" value="InterPro"/>
</dbReference>
<dbReference type="SUPFAM" id="SSF46689">
    <property type="entry name" value="Homeodomain-like"/>
    <property type="match status" value="1"/>
</dbReference>
<feature type="transmembrane region" description="Helical" evidence="4">
    <location>
        <begin position="174"/>
        <end position="195"/>
    </location>
</feature>
<keyword evidence="4" id="KW-0812">Transmembrane</keyword>
<dbReference type="Proteomes" id="UP000614811">
    <property type="component" value="Unassembled WGS sequence"/>
</dbReference>
<keyword evidence="7" id="KW-1185">Reference proteome</keyword>
<dbReference type="AlphaFoldDB" id="A0A918S3G9"/>
<dbReference type="InterPro" id="IPR009057">
    <property type="entry name" value="Homeodomain-like_sf"/>
</dbReference>
<feature type="transmembrane region" description="Helical" evidence="4">
    <location>
        <begin position="140"/>
        <end position="162"/>
    </location>
</feature>
<proteinExistence type="predicted"/>
<dbReference type="Gene3D" id="1.10.10.60">
    <property type="entry name" value="Homeodomain-like"/>
    <property type="match status" value="2"/>
</dbReference>
<reference evidence="6" key="2">
    <citation type="submission" date="2020-09" db="EMBL/GenBank/DDBJ databases">
        <authorList>
            <person name="Sun Q."/>
            <person name="Kim S."/>
        </authorList>
    </citation>
    <scope>NUCLEOTIDE SEQUENCE</scope>
    <source>
        <strain evidence="6">KCTC 12711</strain>
    </source>
</reference>
<dbReference type="GO" id="GO:0043565">
    <property type="term" value="F:sequence-specific DNA binding"/>
    <property type="evidence" value="ECO:0007669"/>
    <property type="project" value="InterPro"/>
</dbReference>
<dbReference type="InterPro" id="IPR018060">
    <property type="entry name" value="HTH_AraC"/>
</dbReference>
<evidence type="ECO:0000313" key="6">
    <source>
        <dbReference type="EMBL" id="GHA20957.1"/>
    </source>
</evidence>
<dbReference type="SMART" id="SM00342">
    <property type="entry name" value="HTH_ARAC"/>
    <property type="match status" value="1"/>
</dbReference>
<dbReference type="EMBL" id="BMXA01000009">
    <property type="protein sequence ID" value="GHA20957.1"/>
    <property type="molecule type" value="Genomic_DNA"/>
</dbReference>
<keyword evidence="4" id="KW-1133">Transmembrane helix</keyword>
<feature type="transmembrane region" description="Helical" evidence="4">
    <location>
        <begin position="64"/>
        <end position="83"/>
    </location>
</feature>
<evidence type="ECO:0000256" key="2">
    <source>
        <dbReference type="ARBA" id="ARBA00023125"/>
    </source>
</evidence>
<name>A0A918S3G9_9GAMM</name>
<accession>A0A918S3G9</accession>
<comment type="caution">
    <text evidence="6">The sequence shown here is derived from an EMBL/GenBank/DDBJ whole genome shotgun (WGS) entry which is preliminary data.</text>
</comment>
<keyword evidence="2" id="KW-0238">DNA-binding</keyword>
<feature type="domain" description="HTH araC/xylS-type" evidence="5">
    <location>
        <begin position="268"/>
        <end position="370"/>
    </location>
</feature>
<dbReference type="PROSITE" id="PS01124">
    <property type="entry name" value="HTH_ARAC_FAMILY_2"/>
    <property type="match status" value="1"/>
</dbReference>
<dbReference type="PANTHER" id="PTHR43280:SF29">
    <property type="entry name" value="ARAC-FAMILY TRANSCRIPTIONAL REGULATOR"/>
    <property type="match status" value="1"/>
</dbReference>
<sequence>MTALHQYISAVGSFQGVLLFFLLVCDKNTSAASKVLGLYCLTMGLAFFLPFISFGVTPSVFHPLAAWLFFVPVMYGPLLYLYCKKVVFNAPLTTSDLVHLTPLIVCYALNYDSLLFWHEGLRLWINGAAAPTQRLWLSEFILFVVPAAYLLATAVLIVRYFRRAENTLSNFDPAVFKWLGLLIGSFIGIFVLKGVMAFSNIATMTMLVVSDALIVLIILLIALTQWRYPRFFEVAQTEQTSGNPHSLASNQSSDVGAIDSEVRSIMYETLIDHMQREQSYRDRELSLTKLAQLTGLSPHHLSEVLNQYAGKNFNQFVNEYRVKEVCEQLNASNTTPVLDLALKAGFASKSTFNTIFKKLVGMTPTQYRLQRNDQ</sequence>
<feature type="transmembrane region" description="Helical" evidence="4">
    <location>
        <begin position="6"/>
        <end position="24"/>
    </location>
</feature>
<reference evidence="6" key="1">
    <citation type="journal article" date="2014" name="Int. J. Syst. Evol. Microbiol.">
        <title>Complete genome sequence of Corynebacterium casei LMG S-19264T (=DSM 44701T), isolated from a smear-ripened cheese.</title>
        <authorList>
            <consortium name="US DOE Joint Genome Institute (JGI-PGF)"/>
            <person name="Walter F."/>
            <person name="Albersmeier A."/>
            <person name="Kalinowski J."/>
            <person name="Ruckert C."/>
        </authorList>
    </citation>
    <scope>NUCLEOTIDE SEQUENCE</scope>
    <source>
        <strain evidence="6">KCTC 12711</strain>
    </source>
</reference>
<dbReference type="Pfam" id="PF12833">
    <property type="entry name" value="HTH_18"/>
    <property type="match status" value="1"/>
</dbReference>
<feature type="transmembrane region" description="Helical" evidence="4">
    <location>
        <begin position="36"/>
        <end position="58"/>
    </location>
</feature>
<keyword evidence="3" id="KW-0804">Transcription</keyword>
<keyword evidence="1" id="KW-0805">Transcription regulation</keyword>
<evidence type="ECO:0000256" key="4">
    <source>
        <dbReference type="SAM" id="Phobius"/>
    </source>
</evidence>
<dbReference type="PROSITE" id="PS00041">
    <property type="entry name" value="HTH_ARAC_FAMILY_1"/>
    <property type="match status" value="1"/>
</dbReference>
<dbReference type="InterPro" id="IPR020449">
    <property type="entry name" value="Tscrpt_reg_AraC-type_HTH"/>
</dbReference>